<reference evidence="3 4" key="1">
    <citation type="submission" date="2019-08" db="EMBL/GenBank/DDBJ databases">
        <title>Aureimonas fodiniaquatilis sp. nov., isolated from a coal mine wastewater.</title>
        <authorList>
            <person name="Kim W."/>
        </authorList>
    </citation>
    <scope>NUCLEOTIDE SEQUENCE [LARGE SCALE GENOMIC DNA]</scope>
    <source>
        <strain evidence="3 4">CAU 1482</strain>
    </source>
</reference>
<name>A0A5B0DZB3_9HYPH</name>
<dbReference type="Pfam" id="PF04909">
    <property type="entry name" value="Amidohydro_2"/>
    <property type="match status" value="1"/>
</dbReference>
<accession>A0A5B0DZB3</accession>
<sequence length="356" mass="38617">MIILLETLGTEQLQMAVTSSARVQHAQRVEFLRQNADRLVIDGDVHPTDRKTLPAAVRQRIESDANYYHGRPLLTENLFARMEQAGIDMALCWQNPAVLQYGDDQKQNAELLTAANQQIAALAREHPERVIPAGWTDPKALGVDAAIALARRCVEEFGMPVVKMNPAQNQYPIDSDEVAQVVDVIVGLGAVPAFHFGSDTPFTPAEGLARIAKRNPDSPVIGVHMGGGGGNFVDAEPTYQAARQIGLENPNIFFVLSAKRDVHIESALITYANAGRPFSRNLGAGSDAPYADMVFSYGAFRALFAALGDGQTYGDPRLAAKPDLFDEEMVSGFMGGNLARLIADASERILSRSDNQ</sequence>
<feature type="domain" description="Amidohydrolase-related" evidence="2">
    <location>
        <begin position="94"/>
        <end position="270"/>
    </location>
</feature>
<dbReference type="SUPFAM" id="SSF51556">
    <property type="entry name" value="Metallo-dependent hydrolases"/>
    <property type="match status" value="1"/>
</dbReference>
<protein>
    <submittedName>
        <fullName evidence="3">Amidohydrolase family protein</fullName>
    </submittedName>
</protein>
<evidence type="ECO:0000313" key="3">
    <source>
        <dbReference type="EMBL" id="KAA0971185.1"/>
    </source>
</evidence>
<dbReference type="InterPro" id="IPR032466">
    <property type="entry name" value="Metal_Hydrolase"/>
</dbReference>
<proteinExistence type="predicted"/>
<dbReference type="GO" id="GO:0019748">
    <property type="term" value="P:secondary metabolic process"/>
    <property type="evidence" value="ECO:0007669"/>
    <property type="project" value="TreeGrafter"/>
</dbReference>
<dbReference type="OrthoDB" id="1407586at2"/>
<dbReference type="AlphaFoldDB" id="A0A5B0DZB3"/>
<dbReference type="GO" id="GO:0005737">
    <property type="term" value="C:cytoplasm"/>
    <property type="evidence" value="ECO:0007669"/>
    <property type="project" value="TreeGrafter"/>
</dbReference>
<dbReference type="EMBL" id="VTWH01000002">
    <property type="protein sequence ID" value="KAA0971185.1"/>
    <property type="molecule type" value="Genomic_DNA"/>
</dbReference>
<dbReference type="GO" id="GO:0016787">
    <property type="term" value="F:hydrolase activity"/>
    <property type="evidence" value="ECO:0007669"/>
    <property type="project" value="UniProtKB-KW"/>
</dbReference>
<dbReference type="PANTHER" id="PTHR21240">
    <property type="entry name" value="2-AMINO-3-CARBOXYLMUCONATE-6-SEMIALDEHYDE DECARBOXYLASE"/>
    <property type="match status" value="1"/>
</dbReference>
<dbReference type="InterPro" id="IPR032465">
    <property type="entry name" value="ACMSD"/>
</dbReference>
<keyword evidence="1" id="KW-0456">Lyase</keyword>
<organism evidence="3 4">
    <name type="scientific">Aureimonas fodinaquatilis</name>
    <dbReference type="NCBI Taxonomy" id="2565783"/>
    <lineage>
        <taxon>Bacteria</taxon>
        <taxon>Pseudomonadati</taxon>
        <taxon>Pseudomonadota</taxon>
        <taxon>Alphaproteobacteria</taxon>
        <taxon>Hyphomicrobiales</taxon>
        <taxon>Aurantimonadaceae</taxon>
        <taxon>Aureimonas</taxon>
    </lineage>
</organism>
<dbReference type="Proteomes" id="UP000324738">
    <property type="component" value="Unassembled WGS sequence"/>
</dbReference>
<comment type="caution">
    <text evidence="3">The sequence shown here is derived from an EMBL/GenBank/DDBJ whole genome shotgun (WGS) entry which is preliminary data.</text>
</comment>
<dbReference type="Gene3D" id="3.20.20.140">
    <property type="entry name" value="Metal-dependent hydrolases"/>
    <property type="match status" value="1"/>
</dbReference>
<keyword evidence="4" id="KW-1185">Reference proteome</keyword>
<dbReference type="InterPro" id="IPR006680">
    <property type="entry name" value="Amidohydro-rel"/>
</dbReference>
<gene>
    <name evidence="3" type="ORF">FPY71_12190</name>
</gene>
<dbReference type="GO" id="GO:0016831">
    <property type="term" value="F:carboxy-lyase activity"/>
    <property type="evidence" value="ECO:0007669"/>
    <property type="project" value="InterPro"/>
</dbReference>
<keyword evidence="3" id="KW-0378">Hydrolase</keyword>
<evidence type="ECO:0000313" key="4">
    <source>
        <dbReference type="Proteomes" id="UP000324738"/>
    </source>
</evidence>
<dbReference type="PANTHER" id="PTHR21240:SF28">
    <property type="entry name" value="ISO-OROTATE DECARBOXYLASE (EUROFUNG)"/>
    <property type="match status" value="1"/>
</dbReference>
<evidence type="ECO:0000256" key="1">
    <source>
        <dbReference type="ARBA" id="ARBA00023239"/>
    </source>
</evidence>
<evidence type="ECO:0000259" key="2">
    <source>
        <dbReference type="Pfam" id="PF04909"/>
    </source>
</evidence>